<comment type="similarity">
    <text evidence="2">Belongs to the P2X receptor family.</text>
</comment>
<dbReference type="InterPro" id="IPR059116">
    <property type="entry name" value="P2X_receptor"/>
</dbReference>
<evidence type="ECO:0000256" key="5">
    <source>
        <dbReference type="ARBA" id="ARBA00022989"/>
    </source>
</evidence>
<comment type="subcellular location">
    <subcellularLocation>
        <location evidence="1">Endomembrane system</location>
    </subcellularLocation>
</comment>
<feature type="transmembrane region" description="Helical" evidence="11">
    <location>
        <begin position="341"/>
        <end position="367"/>
    </location>
</feature>
<evidence type="ECO:0000256" key="1">
    <source>
        <dbReference type="ARBA" id="ARBA00004308"/>
    </source>
</evidence>
<evidence type="ECO:0000256" key="2">
    <source>
        <dbReference type="ARBA" id="ARBA00009848"/>
    </source>
</evidence>
<keyword evidence="8" id="KW-1071">Ligand-gated ion channel</keyword>
<sequence length="437" mass="48956">MVCPSHLFGRDVDDVFSYSTIKYVQIRDRRLGLTKLLLTLAVSGYVGLYSLWYEGLYLEKSPLTGACRFTLQQPTQGNCDPTDPGCLNDYGSPADAAYCAQSALPYAGNKRTCEFYEQIGAQQTMDSSLLVSTRITTLEQRLVCNATHGPATCPQVYDVASERTNYVMAAERFTVLIDHSVLATSIRHLQGTSSALSGRLYVKKSHALCEAYGGSVETKTAPCYIRPNTTSRGLDFFSLDVLLRADDVSLDDVSYDGKTYRETGASLIFEITYQNFRGWPGVGEIFYSYTPMVVRGSSYKYYDAIYAEYRERRHLLNQHGIYVEAVQGGELRGRGFSFNNLLIQLTTSLTLFATATVLTDFLAIYVLPDRNHYNDYKYEVTPDFSDMRHELEERERGLLAGQIQASDLYRPPDDPDAAPDPARRSADGAITDWHDEA</sequence>
<keyword evidence="4 11" id="KW-0812">Transmembrane</keyword>
<gene>
    <name evidence="12" type="ORF">SO694_000681106</name>
</gene>
<evidence type="ECO:0000256" key="3">
    <source>
        <dbReference type="ARBA" id="ARBA00022448"/>
    </source>
</evidence>
<proteinExistence type="inferred from homology"/>
<feature type="region of interest" description="Disordered" evidence="10">
    <location>
        <begin position="402"/>
        <end position="437"/>
    </location>
</feature>
<evidence type="ECO:0000256" key="11">
    <source>
        <dbReference type="SAM" id="Phobius"/>
    </source>
</evidence>
<keyword evidence="6" id="KW-0406">Ion transport</keyword>
<dbReference type="EMBL" id="JBBJCI010000293">
    <property type="protein sequence ID" value="KAK7235289.1"/>
    <property type="molecule type" value="Genomic_DNA"/>
</dbReference>
<evidence type="ECO:0000256" key="4">
    <source>
        <dbReference type="ARBA" id="ARBA00022692"/>
    </source>
</evidence>
<name>A0ABR1FPX8_AURAN</name>
<dbReference type="PANTHER" id="PTHR10125:SF31">
    <property type="entry name" value="P2X RECEPTOR E"/>
    <property type="match status" value="1"/>
</dbReference>
<evidence type="ECO:0000313" key="12">
    <source>
        <dbReference type="EMBL" id="KAK7235289.1"/>
    </source>
</evidence>
<reference evidence="12 13" key="1">
    <citation type="submission" date="2024-03" db="EMBL/GenBank/DDBJ databases">
        <title>Aureococcus anophagefferens CCMP1851 and Kratosvirus quantuckense: Draft genome of a second virus-susceptible host strain in the model system.</title>
        <authorList>
            <person name="Chase E."/>
            <person name="Truchon A.R."/>
            <person name="Schepens W."/>
            <person name="Wilhelm S.W."/>
        </authorList>
    </citation>
    <scope>NUCLEOTIDE SEQUENCE [LARGE SCALE GENOMIC DNA]</scope>
    <source>
        <strain evidence="12 13">CCMP1851</strain>
    </source>
</reference>
<dbReference type="Proteomes" id="UP001363151">
    <property type="component" value="Unassembled WGS sequence"/>
</dbReference>
<keyword evidence="7 11" id="KW-0472">Membrane</keyword>
<organism evidence="12 13">
    <name type="scientific">Aureococcus anophagefferens</name>
    <name type="common">Harmful bloom alga</name>
    <dbReference type="NCBI Taxonomy" id="44056"/>
    <lineage>
        <taxon>Eukaryota</taxon>
        <taxon>Sar</taxon>
        <taxon>Stramenopiles</taxon>
        <taxon>Ochrophyta</taxon>
        <taxon>Pelagophyceae</taxon>
        <taxon>Pelagomonadales</taxon>
        <taxon>Pelagomonadaceae</taxon>
        <taxon>Aureococcus</taxon>
    </lineage>
</organism>
<keyword evidence="13" id="KW-1185">Reference proteome</keyword>
<feature type="compositionally biased region" description="Basic and acidic residues" evidence="10">
    <location>
        <begin position="421"/>
        <end position="437"/>
    </location>
</feature>
<keyword evidence="5 11" id="KW-1133">Transmembrane helix</keyword>
<dbReference type="Gene3D" id="1.10.287.940">
    <property type="entry name" value="atp-gated p2x4 ion channel"/>
    <property type="match status" value="1"/>
</dbReference>
<evidence type="ECO:0000256" key="10">
    <source>
        <dbReference type="SAM" id="MobiDB-lite"/>
    </source>
</evidence>
<dbReference type="Pfam" id="PF00864">
    <property type="entry name" value="P2X_receptor"/>
    <property type="match status" value="1"/>
</dbReference>
<evidence type="ECO:0000256" key="6">
    <source>
        <dbReference type="ARBA" id="ARBA00023065"/>
    </source>
</evidence>
<comment type="caution">
    <text evidence="12">The sequence shown here is derived from an EMBL/GenBank/DDBJ whole genome shotgun (WGS) entry which is preliminary data.</text>
</comment>
<keyword evidence="3" id="KW-0813">Transport</keyword>
<evidence type="ECO:0000256" key="9">
    <source>
        <dbReference type="ARBA" id="ARBA00023303"/>
    </source>
</evidence>
<feature type="transmembrane region" description="Helical" evidence="11">
    <location>
        <begin position="36"/>
        <end position="53"/>
    </location>
</feature>
<evidence type="ECO:0000256" key="7">
    <source>
        <dbReference type="ARBA" id="ARBA00023136"/>
    </source>
</evidence>
<keyword evidence="9" id="KW-0407">Ion channel</keyword>
<protein>
    <recommendedName>
        <fullName evidence="14">P2X receptor</fullName>
    </recommendedName>
</protein>
<evidence type="ECO:0008006" key="14">
    <source>
        <dbReference type="Google" id="ProtNLM"/>
    </source>
</evidence>
<accession>A0ABR1FPX8</accession>
<evidence type="ECO:0000256" key="8">
    <source>
        <dbReference type="ARBA" id="ARBA00023286"/>
    </source>
</evidence>
<evidence type="ECO:0000313" key="13">
    <source>
        <dbReference type="Proteomes" id="UP001363151"/>
    </source>
</evidence>
<dbReference type="PANTHER" id="PTHR10125">
    <property type="entry name" value="P2X PURINOCEPTOR"/>
    <property type="match status" value="1"/>
</dbReference>